<name>A0A318RLF2_WILLI</name>
<sequence>MKPSTELPTTGHRLLRGTRPGLRRTFDEVPDASGATSVAGGRVHGLAEAIMHVNADLDLHATLEALVTSAMALTDAKYGGLGVWGPDGCFDEVIPDGAGTARPAGVSRRLTGRGRIDRLRHEELSRHSQSTGLPSREPATTTFLGVQIRVRNEVFGALYLTQKRGGGDFTKVDEVNIRTFIAAASTAVDHARMHEKARVRLAWNQISSEIRTELMAGPGTLCAFAMIARGLVGLTDADMVLVARPLVVDQPPDAVSELVIAAAEGDSSVASLLGRVISIGQVARGHTYADLRPLRRSRLDLCAVVGQAGVDGPAMIVPLATDQTFCGLLVVSRLAGRSSYTQETLALASDFADQIAQGISMAAAVDRGRELEVLADRERIARVLHDHVIQRIFAAGMNVQGTLQRAQSPVIRRRLTETTNDLQDIIQEVRTTIFDLQPDSRGSTRLRQRVHEVIDQQTRDFAGRTFVRMSGPMSVVTPRLAEHAVAVVREGVTNAVHYAEAETITVSISVDDDLVIEIVDDGIGMDGDVTPSGLTNLRGRAHELGGDLALTANATGSGVALKWWAPFDQ</sequence>
<reference evidence="5 6" key="1">
    <citation type="submission" date="2018-06" db="EMBL/GenBank/DDBJ databases">
        <title>Genomic Encyclopedia of Type Strains, Phase IV (KMG-IV): sequencing the most valuable type-strain genomes for metagenomic binning, comparative biology and taxonomic classification.</title>
        <authorList>
            <person name="Goeker M."/>
        </authorList>
    </citation>
    <scope>NUCLEOTIDE SEQUENCE [LARGE SCALE GENOMIC DNA]</scope>
    <source>
        <strain evidence="5 6">DSM 45521</strain>
    </source>
</reference>
<dbReference type="InterPro" id="IPR036890">
    <property type="entry name" value="HATPase_C_sf"/>
</dbReference>
<dbReference type="GO" id="GO:0000155">
    <property type="term" value="F:phosphorelay sensor kinase activity"/>
    <property type="evidence" value="ECO:0007669"/>
    <property type="project" value="InterPro"/>
</dbReference>
<gene>
    <name evidence="5" type="ORF">DFR67_1054</name>
</gene>
<dbReference type="InterPro" id="IPR050482">
    <property type="entry name" value="Sensor_HK_TwoCompSys"/>
</dbReference>
<dbReference type="Proteomes" id="UP000247591">
    <property type="component" value="Unassembled WGS sequence"/>
</dbReference>
<dbReference type="SUPFAM" id="SSF55874">
    <property type="entry name" value="ATPase domain of HSP90 chaperone/DNA topoisomerase II/histidine kinase"/>
    <property type="match status" value="1"/>
</dbReference>
<keyword evidence="3" id="KW-0902">Two-component regulatory system</keyword>
<dbReference type="GO" id="GO:0016020">
    <property type="term" value="C:membrane"/>
    <property type="evidence" value="ECO:0007669"/>
    <property type="project" value="InterPro"/>
</dbReference>
<keyword evidence="2" id="KW-0418">Kinase</keyword>
<dbReference type="EMBL" id="QJSP01000005">
    <property type="protein sequence ID" value="PYE17859.1"/>
    <property type="molecule type" value="Genomic_DNA"/>
</dbReference>
<feature type="domain" description="GAF" evidence="4">
    <location>
        <begin position="219"/>
        <end position="369"/>
    </location>
</feature>
<dbReference type="PANTHER" id="PTHR24421">
    <property type="entry name" value="NITRATE/NITRITE SENSOR PROTEIN NARX-RELATED"/>
    <property type="match status" value="1"/>
</dbReference>
<dbReference type="InterPro" id="IPR003018">
    <property type="entry name" value="GAF"/>
</dbReference>
<dbReference type="SMART" id="SM00065">
    <property type="entry name" value="GAF"/>
    <property type="match status" value="2"/>
</dbReference>
<dbReference type="InterPro" id="IPR003594">
    <property type="entry name" value="HATPase_dom"/>
</dbReference>
<evidence type="ECO:0000256" key="1">
    <source>
        <dbReference type="ARBA" id="ARBA00022679"/>
    </source>
</evidence>
<dbReference type="SUPFAM" id="SSF55781">
    <property type="entry name" value="GAF domain-like"/>
    <property type="match status" value="2"/>
</dbReference>
<dbReference type="InterPro" id="IPR011712">
    <property type="entry name" value="Sig_transdc_His_kin_sub3_dim/P"/>
</dbReference>
<organism evidence="5 6">
    <name type="scientific">Williamsia limnetica</name>
    <dbReference type="NCBI Taxonomy" id="882452"/>
    <lineage>
        <taxon>Bacteria</taxon>
        <taxon>Bacillati</taxon>
        <taxon>Actinomycetota</taxon>
        <taxon>Actinomycetes</taxon>
        <taxon>Mycobacteriales</taxon>
        <taxon>Nocardiaceae</taxon>
        <taxon>Williamsia</taxon>
    </lineage>
</organism>
<accession>A0A318RLF2</accession>
<dbReference type="OrthoDB" id="5241249at2"/>
<evidence type="ECO:0000259" key="4">
    <source>
        <dbReference type="SMART" id="SM00065"/>
    </source>
</evidence>
<dbReference type="Gene3D" id="1.20.5.1930">
    <property type="match status" value="1"/>
</dbReference>
<evidence type="ECO:0000256" key="2">
    <source>
        <dbReference type="ARBA" id="ARBA00022777"/>
    </source>
</evidence>
<dbReference type="Pfam" id="PF07730">
    <property type="entry name" value="HisKA_3"/>
    <property type="match status" value="1"/>
</dbReference>
<evidence type="ECO:0000313" key="6">
    <source>
        <dbReference type="Proteomes" id="UP000247591"/>
    </source>
</evidence>
<comment type="caution">
    <text evidence="5">The sequence shown here is derived from an EMBL/GenBank/DDBJ whole genome shotgun (WGS) entry which is preliminary data.</text>
</comment>
<dbReference type="RefSeq" id="WP_110469273.1">
    <property type="nucleotide sequence ID" value="NZ_QJSP01000005.1"/>
</dbReference>
<evidence type="ECO:0000256" key="3">
    <source>
        <dbReference type="ARBA" id="ARBA00023012"/>
    </source>
</evidence>
<dbReference type="PANTHER" id="PTHR24421:SF56">
    <property type="entry name" value="OXYGEN SENSOR HISTIDINE KINASE RESPONSE REGULATOR DOST"/>
    <property type="match status" value="1"/>
</dbReference>
<evidence type="ECO:0000313" key="5">
    <source>
        <dbReference type="EMBL" id="PYE17859.1"/>
    </source>
</evidence>
<keyword evidence="1" id="KW-0808">Transferase</keyword>
<dbReference type="Pfam" id="PF01590">
    <property type="entry name" value="GAF"/>
    <property type="match status" value="2"/>
</dbReference>
<dbReference type="InterPro" id="IPR029016">
    <property type="entry name" value="GAF-like_dom_sf"/>
</dbReference>
<protein>
    <submittedName>
        <fullName evidence="5">GAF domain-containing protein</fullName>
    </submittedName>
</protein>
<feature type="domain" description="GAF" evidence="4">
    <location>
        <begin position="58"/>
        <end position="198"/>
    </location>
</feature>
<proteinExistence type="predicted"/>
<dbReference type="GO" id="GO:0046983">
    <property type="term" value="F:protein dimerization activity"/>
    <property type="evidence" value="ECO:0007669"/>
    <property type="project" value="InterPro"/>
</dbReference>
<dbReference type="Gene3D" id="3.30.565.10">
    <property type="entry name" value="Histidine kinase-like ATPase, C-terminal domain"/>
    <property type="match status" value="1"/>
</dbReference>
<dbReference type="Pfam" id="PF02518">
    <property type="entry name" value="HATPase_c"/>
    <property type="match status" value="1"/>
</dbReference>
<dbReference type="AlphaFoldDB" id="A0A318RLF2"/>
<dbReference type="Gene3D" id="3.30.450.40">
    <property type="match status" value="2"/>
</dbReference>
<keyword evidence="6" id="KW-1185">Reference proteome</keyword>